<dbReference type="GO" id="GO:0051603">
    <property type="term" value="P:proteolysis involved in protein catabolic process"/>
    <property type="evidence" value="ECO:0007669"/>
    <property type="project" value="TreeGrafter"/>
</dbReference>
<dbReference type="STRING" id="1036808.A0A0C3DT43"/>
<dbReference type="EMBL" id="KN822077">
    <property type="protein sequence ID" value="KIM59096.1"/>
    <property type="molecule type" value="Genomic_DNA"/>
</dbReference>
<dbReference type="SUPFAM" id="SSF55031">
    <property type="entry name" value="Bacterial exopeptidase dimerisation domain"/>
    <property type="match status" value="1"/>
</dbReference>
<proteinExistence type="inferred from homology"/>
<dbReference type="Pfam" id="PF01546">
    <property type="entry name" value="Peptidase_M20"/>
    <property type="match status" value="1"/>
</dbReference>
<evidence type="ECO:0000256" key="3">
    <source>
        <dbReference type="ARBA" id="ARBA00022723"/>
    </source>
</evidence>
<feature type="active site" description="Proton acceptor" evidence="6">
    <location>
        <position position="233"/>
    </location>
</feature>
<evidence type="ECO:0000256" key="7">
    <source>
        <dbReference type="PIRSR" id="PIRSR037217-2"/>
    </source>
</evidence>
<dbReference type="CDD" id="cd05674">
    <property type="entry name" value="M20_yscS"/>
    <property type="match status" value="1"/>
</dbReference>
<dbReference type="PANTHER" id="PTHR45962">
    <property type="entry name" value="N-FATTY-ACYL-AMINO ACID SYNTHASE/HYDROLASE PM20D1"/>
    <property type="match status" value="1"/>
</dbReference>
<dbReference type="GO" id="GO:0000328">
    <property type="term" value="C:fungal-type vacuole lumen"/>
    <property type="evidence" value="ECO:0007669"/>
    <property type="project" value="TreeGrafter"/>
</dbReference>
<accession>A0A0C3DT43</accession>
<sequence>MSTTKDKPGPLSEPVQAQSPLMNSKMTAFVAFIAILSLLAWHSFDHIDHGFIDDVCPQVSELIPEKNYELWESLSNAYSTDSFKLKAIDWLSGAVQVPTESYDDFGPVGTDPRWEKFRAFHDYLLDAFPLVHTGLELTKVNTYGLIFVWKGSDSALKPLLLTAHQDVVPVEPATVDQWTHPPFSGYFDGEIIWGRGSNDDKSGLIGIMSAIETMLENSYKPTRTVVLAFGFDEESGGVHGAKMLAVQLKEMFGENGYAMLVDEGSSYGEQFGHVTATVATAEKGYMDVRVEVKTPGGHSSLPPPHTSIGILAQLLVEMEANPFKPHLVRGSSMYKFAQCLAVHSPGLPKRLRKDILRSEFSDKALHSAEKRLFSNTGLKTIVSTTQAIDMVQGGVKVNALPERAWAVINHRISTESSVDETKSHTVNLLKSLANAFNLSYAAFGAIITDPSAPVYGNLTLSDAFEVEPLGPAPVTPTDGAAPFELLSGTIKATFNSHRGIEGDDNIIVTPGVMPYNTDTKYYWKLTPHILRYGHVRGPGGGLAPARLHTVNEVISADNFVEIIRFFTTLILNADESTLL</sequence>
<evidence type="ECO:0000313" key="11">
    <source>
        <dbReference type="Proteomes" id="UP000053989"/>
    </source>
</evidence>
<dbReference type="Gene3D" id="1.10.150.900">
    <property type="match status" value="1"/>
</dbReference>
<dbReference type="PROSITE" id="PS00758">
    <property type="entry name" value="ARGE_DAPE_CPG2_1"/>
    <property type="match status" value="1"/>
</dbReference>
<dbReference type="InterPro" id="IPR047177">
    <property type="entry name" value="Pept_M20A"/>
</dbReference>
<keyword evidence="4" id="KW-0378">Hydrolase</keyword>
<dbReference type="Pfam" id="PF07687">
    <property type="entry name" value="M20_dimer"/>
    <property type="match status" value="1"/>
</dbReference>
<dbReference type="AlphaFoldDB" id="A0A0C3DT43"/>
<dbReference type="InterPro" id="IPR002933">
    <property type="entry name" value="Peptidase_M20"/>
</dbReference>
<feature type="active site" evidence="6">
    <location>
        <position position="166"/>
    </location>
</feature>
<dbReference type="PANTHER" id="PTHR45962:SF1">
    <property type="entry name" value="N-FATTY-ACYL-AMINO ACID SYNTHASE_HYDROLASE PM20D1"/>
    <property type="match status" value="1"/>
</dbReference>
<dbReference type="Gene3D" id="3.40.630.10">
    <property type="entry name" value="Zn peptidases"/>
    <property type="match status" value="1"/>
</dbReference>
<feature type="binding site" evidence="7">
    <location>
        <position position="199"/>
    </location>
    <ligand>
        <name>Zn(2+)</name>
        <dbReference type="ChEBI" id="CHEBI:29105"/>
        <label>2</label>
    </ligand>
</feature>
<evidence type="ECO:0000256" key="4">
    <source>
        <dbReference type="ARBA" id="ARBA00022801"/>
    </source>
</evidence>
<dbReference type="GO" id="GO:0046872">
    <property type="term" value="F:metal ion binding"/>
    <property type="evidence" value="ECO:0007669"/>
    <property type="project" value="UniProtKB-KW"/>
</dbReference>
<reference evidence="10 11" key="1">
    <citation type="submission" date="2014-04" db="EMBL/GenBank/DDBJ databases">
        <authorList>
            <consortium name="DOE Joint Genome Institute"/>
            <person name="Kuo A."/>
            <person name="Kohler A."/>
            <person name="Nagy L.G."/>
            <person name="Floudas D."/>
            <person name="Copeland A."/>
            <person name="Barry K.W."/>
            <person name="Cichocki N."/>
            <person name="Veneault-Fourrey C."/>
            <person name="LaButti K."/>
            <person name="Lindquist E.A."/>
            <person name="Lipzen A."/>
            <person name="Lundell T."/>
            <person name="Morin E."/>
            <person name="Murat C."/>
            <person name="Sun H."/>
            <person name="Tunlid A."/>
            <person name="Henrissat B."/>
            <person name="Grigoriev I.V."/>
            <person name="Hibbett D.S."/>
            <person name="Martin F."/>
            <person name="Nordberg H.P."/>
            <person name="Cantor M.N."/>
            <person name="Hua S.X."/>
        </authorList>
    </citation>
    <scope>NUCLEOTIDE SEQUENCE [LARGE SCALE GENOMIC DNA]</scope>
    <source>
        <strain evidence="10 11">Foug A</strain>
    </source>
</reference>
<dbReference type="InterPro" id="IPR011650">
    <property type="entry name" value="Peptidase_M20_dimer"/>
</dbReference>
<feature type="binding site" evidence="7">
    <location>
        <position position="199"/>
    </location>
    <ligand>
        <name>Zn(2+)</name>
        <dbReference type="ChEBI" id="CHEBI:29105"/>
        <label>1</label>
    </ligand>
</feature>
<keyword evidence="3 7" id="KW-0479">Metal-binding</keyword>
<dbReference type="InterPro" id="IPR017141">
    <property type="entry name" value="Pept_M20_carboxypep"/>
</dbReference>
<name>A0A0C3DT43_9AGAM</name>
<keyword evidence="2" id="KW-0645">Protease</keyword>
<keyword evidence="8" id="KW-0472">Membrane</keyword>
<dbReference type="Gene3D" id="3.30.70.360">
    <property type="match status" value="1"/>
</dbReference>
<evidence type="ECO:0000256" key="1">
    <source>
        <dbReference type="ARBA" id="ARBA00006247"/>
    </source>
</evidence>
<evidence type="ECO:0000256" key="6">
    <source>
        <dbReference type="PIRSR" id="PIRSR037217-1"/>
    </source>
</evidence>
<dbReference type="Proteomes" id="UP000053989">
    <property type="component" value="Unassembled WGS sequence"/>
</dbReference>
<reference evidence="11" key="2">
    <citation type="submission" date="2015-01" db="EMBL/GenBank/DDBJ databases">
        <title>Evolutionary Origins and Diversification of the Mycorrhizal Mutualists.</title>
        <authorList>
            <consortium name="DOE Joint Genome Institute"/>
            <consortium name="Mycorrhizal Genomics Consortium"/>
            <person name="Kohler A."/>
            <person name="Kuo A."/>
            <person name="Nagy L.G."/>
            <person name="Floudas D."/>
            <person name="Copeland A."/>
            <person name="Barry K.W."/>
            <person name="Cichocki N."/>
            <person name="Veneault-Fourrey C."/>
            <person name="LaButti K."/>
            <person name="Lindquist E.A."/>
            <person name="Lipzen A."/>
            <person name="Lundell T."/>
            <person name="Morin E."/>
            <person name="Murat C."/>
            <person name="Riley R."/>
            <person name="Ohm R."/>
            <person name="Sun H."/>
            <person name="Tunlid A."/>
            <person name="Henrissat B."/>
            <person name="Grigoriev I.V."/>
            <person name="Hibbett D.S."/>
            <person name="Martin F."/>
        </authorList>
    </citation>
    <scope>NUCLEOTIDE SEQUENCE [LARGE SCALE GENOMIC DNA]</scope>
    <source>
        <strain evidence="11">Foug A</strain>
    </source>
</reference>
<organism evidence="10 11">
    <name type="scientific">Scleroderma citrinum Foug A</name>
    <dbReference type="NCBI Taxonomy" id="1036808"/>
    <lineage>
        <taxon>Eukaryota</taxon>
        <taxon>Fungi</taxon>
        <taxon>Dikarya</taxon>
        <taxon>Basidiomycota</taxon>
        <taxon>Agaricomycotina</taxon>
        <taxon>Agaricomycetes</taxon>
        <taxon>Agaricomycetidae</taxon>
        <taxon>Boletales</taxon>
        <taxon>Sclerodermatineae</taxon>
        <taxon>Sclerodermataceae</taxon>
        <taxon>Scleroderma</taxon>
    </lineage>
</organism>
<feature type="binding site" evidence="7">
    <location>
        <position position="262"/>
    </location>
    <ligand>
        <name>Zn(2+)</name>
        <dbReference type="ChEBI" id="CHEBI:29105"/>
        <label>2</label>
    </ligand>
</feature>
<dbReference type="SUPFAM" id="SSF53187">
    <property type="entry name" value="Zn-dependent exopeptidases"/>
    <property type="match status" value="1"/>
</dbReference>
<dbReference type="PIRSF" id="PIRSF037217">
    <property type="entry name" value="Carboxypeptidase_S"/>
    <property type="match status" value="1"/>
</dbReference>
<keyword evidence="5 7" id="KW-0862">Zinc</keyword>
<evidence type="ECO:0000256" key="8">
    <source>
        <dbReference type="SAM" id="Phobius"/>
    </source>
</evidence>
<dbReference type="PROSITE" id="PS00759">
    <property type="entry name" value="ARGE_DAPE_CPG2_2"/>
    <property type="match status" value="1"/>
</dbReference>
<comment type="similarity">
    <text evidence="1">Belongs to the peptidase M20A family.</text>
</comment>
<dbReference type="InParanoid" id="A0A0C3DT43"/>
<evidence type="ECO:0000256" key="5">
    <source>
        <dbReference type="ARBA" id="ARBA00022833"/>
    </source>
</evidence>
<feature type="binding site" evidence="7">
    <location>
        <position position="234"/>
    </location>
    <ligand>
        <name>Zn(2+)</name>
        <dbReference type="ChEBI" id="CHEBI:29105"/>
        <label>1</label>
    </ligand>
</feature>
<dbReference type="FunCoup" id="A0A0C3DT43">
    <property type="interactions" value="8"/>
</dbReference>
<dbReference type="OrthoDB" id="3064516at2759"/>
<feature type="domain" description="Peptidase M20 dimerisation" evidence="9">
    <location>
        <begin position="280"/>
        <end position="433"/>
    </location>
</feature>
<evidence type="ECO:0000313" key="10">
    <source>
        <dbReference type="EMBL" id="KIM59096.1"/>
    </source>
</evidence>
<evidence type="ECO:0000259" key="9">
    <source>
        <dbReference type="Pfam" id="PF07687"/>
    </source>
</evidence>
<dbReference type="HOGENOM" id="CLU_021802_11_0_1"/>
<keyword evidence="8" id="KW-0812">Transmembrane</keyword>
<feature type="binding site" evidence="7">
    <location>
        <position position="164"/>
    </location>
    <ligand>
        <name>Zn(2+)</name>
        <dbReference type="ChEBI" id="CHEBI:29105"/>
        <label>2</label>
    </ligand>
</feature>
<gene>
    <name evidence="10" type="ORF">SCLCIDRAFT_1218092</name>
</gene>
<keyword evidence="11" id="KW-1185">Reference proteome</keyword>
<feature type="transmembrane region" description="Helical" evidence="8">
    <location>
        <begin position="26"/>
        <end position="44"/>
    </location>
</feature>
<dbReference type="FunFam" id="3.40.630.10:FF:000027">
    <property type="entry name" value="N-fatty-acyl-amino acid synthase/hydrolase PM20D1"/>
    <property type="match status" value="1"/>
</dbReference>
<evidence type="ECO:0000256" key="2">
    <source>
        <dbReference type="ARBA" id="ARBA00022670"/>
    </source>
</evidence>
<keyword evidence="8" id="KW-1133">Transmembrane helix</keyword>
<dbReference type="InterPro" id="IPR001261">
    <property type="entry name" value="ArgE/DapE_CS"/>
</dbReference>
<protein>
    <recommendedName>
        <fullName evidence="9">Peptidase M20 dimerisation domain-containing protein</fullName>
    </recommendedName>
</protein>
<dbReference type="InterPro" id="IPR036264">
    <property type="entry name" value="Bact_exopeptidase_dim_dom"/>
</dbReference>
<dbReference type="GO" id="GO:0004181">
    <property type="term" value="F:metallocarboxypeptidase activity"/>
    <property type="evidence" value="ECO:0007669"/>
    <property type="project" value="InterPro"/>
</dbReference>
<feature type="binding site" evidence="7">
    <location>
        <position position="548"/>
    </location>
    <ligand>
        <name>Zn(2+)</name>
        <dbReference type="ChEBI" id="CHEBI:29105"/>
        <label>1</label>
    </ligand>
</feature>